<keyword evidence="4" id="KW-1185">Reference proteome</keyword>
<dbReference type="GO" id="GO:0005507">
    <property type="term" value="F:copper ion binding"/>
    <property type="evidence" value="ECO:0007669"/>
    <property type="project" value="TreeGrafter"/>
</dbReference>
<evidence type="ECO:0000256" key="1">
    <source>
        <dbReference type="ARBA" id="ARBA00007768"/>
    </source>
</evidence>
<evidence type="ECO:0000313" key="3">
    <source>
        <dbReference type="EMBL" id="MCM6774586.1"/>
    </source>
</evidence>
<dbReference type="Gene3D" id="3.20.20.380">
    <property type="entry name" value="Copper homeostasis (CutC) domain"/>
    <property type="match status" value="1"/>
</dbReference>
<dbReference type="InterPro" id="IPR036822">
    <property type="entry name" value="CutC-like_dom_sf"/>
</dbReference>
<name>A0A9X2EA49_9NOCA</name>
<comment type="caution">
    <text evidence="2">Once thought to be involved in copper homeostasis, experiments in E.coli have shown this is not the case.</text>
</comment>
<dbReference type="EMBL" id="JAMRXG010000005">
    <property type="protein sequence ID" value="MCM6774586.1"/>
    <property type="molecule type" value="Genomic_DNA"/>
</dbReference>
<dbReference type="HAMAP" id="MF_00795">
    <property type="entry name" value="CutC"/>
    <property type="match status" value="1"/>
</dbReference>
<reference evidence="3" key="1">
    <citation type="submission" date="2022-06" db="EMBL/GenBank/DDBJ databases">
        <title>Novel species in genus nocardia.</title>
        <authorList>
            <person name="Li F."/>
        </authorList>
    </citation>
    <scope>NUCLEOTIDE SEQUENCE</scope>
    <source>
        <strain evidence="3">CDC141</strain>
    </source>
</reference>
<dbReference type="Proteomes" id="UP001139157">
    <property type="component" value="Unassembled WGS sequence"/>
</dbReference>
<dbReference type="GO" id="GO:0005737">
    <property type="term" value="C:cytoplasm"/>
    <property type="evidence" value="ECO:0007669"/>
    <property type="project" value="UniProtKB-SubCell"/>
</dbReference>
<evidence type="ECO:0000256" key="2">
    <source>
        <dbReference type="HAMAP-Rule" id="MF_00795"/>
    </source>
</evidence>
<sequence length="250" mass="25342">MRDVRVEISVESIAGVEVAARCGADRVELCGALAEGGLTPSQGLIEVALRLAGNVEVHPLIRPRPGDFRYEPDEVSVMVSDVRAAVRAGTHGVVVGALGADGLLDTAACAALIEAAAGRSVTLHRAIDASASPHRVLDQAIALGFTRVLTSGAQRSAVDGAATIARLVAQADGRIAIMACGGIRAAGAREIVAATGVRDIHAAVRTPVRGADPGTVSFAGVGVPDGFDRFATDADGVRALCAALDRGTGR</sequence>
<protein>
    <recommendedName>
        <fullName evidence="2">PF03932 family protein CutC</fullName>
    </recommendedName>
</protein>
<keyword evidence="2" id="KW-0963">Cytoplasm</keyword>
<comment type="subcellular location">
    <subcellularLocation>
        <location evidence="2">Cytoplasm</location>
    </subcellularLocation>
</comment>
<dbReference type="SUPFAM" id="SSF110395">
    <property type="entry name" value="CutC-like"/>
    <property type="match status" value="1"/>
</dbReference>
<dbReference type="InterPro" id="IPR005627">
    <property type="entry name" value="CutC-like"/>
</dbReference>
<dbReference type="AlphaFoldDB" id="A0A9X2EA49"/>
<proteinExistence type="inferred from homology"/>
<comment type="caution">
    <text evidence="3">The sequence shown here is derived from an EMBL/GenBank/DDBJ whole genome shotgun (WGS) entry which is preliminary data.</text>
</comment>
<evidence type="ECO:0000313" key="4">
    <source>
        <dbReference type="Proteomes" id="UP001139157"/>
    </source>
</evidence>
<accession>A0A9X2EA49</accession>
<gene>
    <name evidence="2" type="primary">cutC</name>
    <name evidence="3" type="ORF">NDR86_14005</name>
</gene>
<dbReference type="Pfam" id="PF03932">
    <property type="entry name" value="CutC"/>
    <property type="match status" value="1"/>
</dbReference>
<organism evidence="3 4">
    <name type="scientific">Nocardia pulmonis</name>
    <dbReference type="NCBI Taxonomy" id="2951408"/>
    <lineage>
        <taxon>Bacteria</taxon>
        <taxon>Bacillati</taxon>
        <taxon>Actinomycetota</taxon>
        <taxon>Actinomycetes</taxon>
        <taxon>Mycobacteriales</taxon>
        <taxon>Nocardiaceae</taxon>
        <taxon>Nocardia</taxon>
    </lineage>
</organism>
<dbReference type="PANTHER" id="PTHR12598:SF0">
    <property type="entry name" value="COPPER HOMEOSTASIS PROTEIN CUTC HOMOLOG"/>
    <property type="match status" value="1"/>
</dbReference>
<dbReference type="PANTHER" id="PTHR12598">
    <property type="entry name" value="COPPER HOMEOSTASIS PROTEIN CUTC"/>
    <property type="match status" value="1"/>
</dbReference>
<comment type="similarity">
    <text evidence="1 2">Belongs to the CutC family.</text>
</comment>
<dbReference type="RefSeq" id="WP_251912332.1">
    <property type="nucleotide sequence ID" value="NZ_JAMRXG010000005.1"/>
</dbReference>